<dbReference type="Gene3D" id="3.30.1120.10">
    <property type="match status" value="1"/>
</dbReference>
<dbReference type="EMBL" id="JACBAZ010000001">
    <property type="protein sequence ID" value="NWK54546.1"/>
    <property type="molecule type" value="Genomic_DNA"/>
</dbReference>
<dbReference type="AlphaFoldDB" id="A0A851GAV8"/>
<evidence type="ECO:0000256" key="1">
    <source>
        <dbReference type="ARBA" id="ARBA00008779"/>
    </source>
</evidence>
<dbReference type="GO" id="GO:0004065">
    <property type="term" value="F:arylsulfatase activity"/>
    <property type="evidence" value="ECO:0007669"/>
    <property type="project" value="TreeGrafter"/>
</dbReference>
<dbReference type="InterPro" id="IPR017850">
    <property type="entry name" value="Alkaline_phosphatase_core_sf"/>
</dbReference>
<proteinExistence type="inferred from homology"/>
<keyword evidence="4" id="KW-0808">Transferase</keyword>
<dbReference type="RefSeq" id="WP_178931066.1">
    <property type="nucleotide sequence ID" value="NZ_JACBAZ010000001.1"/>
</dbReference>
<accession>A0A851GAV8</accession>
<sequence>MKYYTLIPLLMVVFMQCSVAKTQYNILFILSDNQSYYEMACHGHSELKTPSLDRLAAQSVDFQNCYAPNYCSPSRSVIMTGKYAIRTGVYDTIGGRSIMHKDHETIADIMKRNGYKTSVYGKWHLGFSYPHRPQDRGFEETYVLGGGSIGQLEDYYGNNHHDPVFVHNGKKVFSKGYSTDVLFDNAMKWMEGLEGKPFFCFLSTPAVHGPFESPDGKRGMAALHPMIENLDMNVGRMMKKLDEMGIADKTVVIFASDQGMFDRGAPHLTDRKENSLDAKQHIPFMVRLPGAKAKINQNITGIIDFVPTVLDLCGIERPDGLDGVSLKPLLTGKEDEYPADRTLIIQCPRQRGVRKGVNSSVKTARWRLDGRKLFDKKNDPRLRNDVASQHPEVVQMLSAKYEEYWKSMPDPATTLSRNEIGAPECPDTSLTAMDWYTGAKPWSSGHIKKGRADKLNGAWAVKVVRDGTYTFELCHFPQEANKALNVTSAKIKIGEVEKEQKVEKTAKSAKFTLKLKAGDYDLQTWLSDGPNKDFGALYVYVTKDK</sequence>
<organism evidence="4 5">
    <name type="scientific">Oceaniferula marina</name>
    <dbReference type="NCBI Taxonomy" id="2748318"/>
    <lineage>
        <taxon>Bacteria</taxon>
        <taxon>Pseudomonadati</taxon>
        <taxon>Verrucomicrobiota</taxon>
        <taxon>Verrucomicrobiia</taxon>
        <taxon>Verrucomicrobiales</taxon>
        <taxon>Verrucomicrobiaceae</taxon>
        <taxon>Oceaniferula</taxon>
    </lineage>
</organism>
<protein>
    <submittedName>
        <fullName evidence="4">Sulfatase-like hydrolase/transferase</fullName>
    </submittedName>
</protein>
<feature type="domain" description="Sulfatase N-terminal" evidence="3">
    <location>
        <begin position="25"/>
        <end position="315"/>
    </location>
</feature>
<dbReference type="InterPro" id="IPR050738">
    <property type="entry name" value="Sulfatase"/>
</dbReference>
<keyword evidence="2 4" id="KW-0378">Hydrolase</keyword>
<comment type="similarity">
    <text evidence="1">Belongs to the sulfatase family.</text>
</comment>
<dbReference type="PANTHER" id="PTHR42693">
    <property type="entry name" value="ARYLSULFATASE FAMILY MEMBER"/>
    <property type="match status" value="1"/>
</dbReference>
<evidence type="ECO:0000313" key="4">
    <source>
        <dbReference type="EMBL" id="NWK54546.1"/>
    </source>
</evidence>
<comment type="caution">
    <text evidence="4">The sequence shown here is derived from an EMBL/GenBank/DDBJ whole genome shotgun (WGS) entry which is preliminary data.</text>
</comment>
<dbReference type="InterPro" id="IPR000917">
    <property type="entry name" value="Sulfatase_N"/>
</dbReference>
<dbReference type="GO" id="GO:0016740">
    <property type="term" value="F:transferase activity"/>
    <property type="evidence" value="ECO:0007669"/>
    <property type="project" value="UniProtKB-KW"/>
</dbReference>
<dbReference type="SUPFAM" id="SSF53649">
    <property type="entry name" value="Alkaline phosphatase-like"/>
    <property type="match status" value="1"/>
</dbReference>
<gene>
    <name evidence="4" type="ORF">HW115_02915</name>
</gene>
<dbReference type="Proteomes" id="UP000557872">
    <property type="component" value="Unassembled WGS sequence"/>
</dbReference>
<evidence type="ECO:0000313" key="5">
    <source>
        <dbReference type="Proteomes" id="UP000557872"/>
    </source>
</evidence>
<dbReference type="Pfam" id="PF00884">
    <property type="entry name" value="Sulfatase"/>
    <property type="match status" value="1"/>
</dbReference>
<keyword evidence="5" id="KW-1185">Reference proteome</keyword>
<dbReference type="PANTHER" id="PTHR42693:SF53">
    <property type="entry name" value="ENDO-4-O-SULFATASE"/>
    <property type="match status" value="1"/>
</dbReference>
<dbReference type="Gene3D" id="3.40.720.10">
    <property type="entry name" value="Alkaline Phosphatase, subunit A"/>
    <property type="match status" value="1"/>
</dbReference>
<name>A0A851GAV8_9BACT</name>
<evidence type="ECO:0000259" key="3">
    <source>
        <dbReference type="Pfam" id="PF00884"/>
    </source>
</evidence>
<reference evidence="4 5" key="1">
    <citation type="submission" date="2020-07" db="EMBL/GenBank/DDBJ databases">
        <title>Roseicoccus Jingziensis gen. nov., sp. nov., isolated from coastal seawater.</title>
        <authorList>
            <person name="Feng X."/>
        </authorList>
    </citation>
    <scope>NUCLEOTIDE SEQUENCE [LARGE SCALE GENOMIC DNA]</scope>
    <source>
        <strain evidence="4 5">N1E253</strain>
    </source>
</reference>
<evidence type="ECO:0000256" key="2">
    <source>
        <dbReference type="ARBA" id="ARBA00022801"/>
    </source>
</evidence>